<dbReference type="SMART" id="SM00630">
    <property type="entry name" value="Sema"/>
    <property type="match status" value="1"/>
</dbReference>
<dbReference type="PANTHER" id="PTHR11036:SF79">
    <property type="entry name" value="SEMAPHORIN 5C, ISOFORM A"/>
    <property type="match status" value="1"/>
</dbReference>
<comment type="subcellular location">
    <subcellularLocation>
        <location evidence="1">Membrane</location>
        <topology evidence="1">Single-pass membrane protein</topology>
    </subcellularLocation>
</comment>
<dbReference type="InterPro" id="IPR036383">
    <property type="entry name" value="TSP1_rpt_sf"/>
</dbReference>
<feature type="signal peptide" evidence="10">
    <location>
        <begin position="1"/>
        <end position="24"/>
    </location>
</feature>
<keyword evidence="9" id="KW-1133">Transmembrane helix</keyword>
<dbReference type="Pfam" id="PF01403">
    <property type="entry name" value="Sema"/>
    <property type="match status" value="1"/>
</dbReference>
<dbReference type="SMART" id="SM00209">
    <property type="entry name" value="TSP1"/>
    <property type="match status" value="4"/>
</dbReference>
<gene>
    <name evidence="13" type="primary">LOC108557223</name>
</gene>
<keyword evidence="9" id="KW-0812">Transmembrane</keyword>
<evidence type="ECO:0000256" key="1">
    <source>
        <dbReference type="ARBA" id="ARBA00004167"/>
    </source>
</evidence>
<keyword evidence="12" id="KW-1185">Reference proteome</keyword>
<dbReference type="SUPFAM" id="SSF103575">
    <property type="entry name" value="Plexin repeat"/>
    <property type="match status" value="1"/>
</dbReference>
<dbReference type="Pfam" id="PF01437">
    <property type="entry name" value="PSI"/>
    <property type="match status" value="1"/>
</dbReference>
<proteinExistence type="predicted"/>
<dbReference type="InterPro" id="IPR015943">
    <property type="entry name" value="WD40/YVTN_repeat-like_dom_sf"/>
</dbReference>
<dbReference type="Gene3D" id="3.30.1680.10">
    <property type="entry name" value="ligand-binding face of the semaphorins, domain 2"/>
    <property type="match status" value="1"/>
</dbReference>
<dbReference type="Gene3D" id="2.130.10.10">
    <property type="entry name" value="YVTN repeat-like/Quinoprotein amine dehydrogenase"/>
    <property type="match status" value="1"/>
</dbReference>
<dbReference type="CDD" id="cd11265">
    <property type="entry name" value="Sema_5C"/>
    <property type="match status" value="1"/>
</dbReference>
<dbReference type="PANTHER" id="PTHR11036">
    <property type="entry name" value="SEMAPHORIN"/>
    <property type="match status" value="1"/>
</dbReference>
<keyword evidence="10" id="KW-0732">Signal</keyword>
<dbReference type="Gene3D" id="2.20.100.10">
    <property type="entry name" value="Thrombospondin type-1 (TSP1) repeat"/>
    <property type="match status" value="4"/>
</dbReference>
<organism evidence="12 13">
    <name type="scientific">Nicrophorus vespilloides</name>
    <name type="common">Boreal carrion beetle</name>
    <dbReference type="NCBI Taxonomy" id="110193"/>
    <lineage>
        <taxon>Eukaryota</taxon>
        <taxon>Metazoa</taxon>
        <taxon>Ecdysozoa</taxon>
        <taxon>Arthropoda</taxon>
        <taxon>Hexapoda</taxon>
        <taxon>Insecta</taxon>
        <taxon>Pterygota</taxon>
        <taxon>Neoptera</taxon>
        <taxon>Endopterygota</taxon>
        <taxon>Coleoptera</taxon>
        <taxon>Polyphaga</taxon>
        <taxon>Staphyliniformia</taxon>
        <taxon>Silphidae</taxon>
        <taxon>Nicrophorinae</taxon>
        <taxon>Nicrophorus</taxon>
    </lineage>
</organism>
<accession>A0ABM1M3K6</accession>
<evidence type="ECO:0000256" key="4">
    <source>
        <dbReference type="ARBA" id="ARBA00023136"/>
    </source>
</evidence>
<dbReference type="RefSeq" id="XP_017769156.1">
    <property type="nucleotide sequence ID" value="XM_017913667.1"/>
</dbReference>
<evidence type="ECO:0000256" key="7">
    <source>
        <dbReference type="PROSITE-ProRule" id="PRU00352"/>
    </source>
</evidence>
<feature type="chain" id="PRO_5045231748" evidence="10">
    <location>
        <begin position="25"/>
        <end position="983"/>
    </location>
</feature>
<dbReference type="InterPro" id="IPR048224">
    <property type="entry name" value="Sema5C_Sema"/>
</dbReference>
<dbReference type="InterPro" id="IPR002165">
    <property type="entry name" value="Plexin_repeat"/>
</dbReference>
<keyword evidence="3" id="KW-0524">Neurogenesis</keyword>
<dbReference type="PROSITE" id="PS50092">
    <property type="entry name" value="TSP1"/>
    <property type="match status" value="4"/>
</dbReference>
<evidence type="ECO:0000256" key="9">
    <source>
        <dbReference type="SAM" id="Phobius"/>
    </source>
</evidence>
<dbReference type="InterPro" id="IPR036352">
    <property type="entry name" value="Semap_dom_sf"/>
</dbReference>
<dbReference type="InterPro" id="IPR000884">
    <property type="entry name" value="TSP1_rpt"/>
</dbReference>
<dbReference type="SUPFAM" id="SSF101912">
    <property type="entry name" value="Sema domain"/>
    <property type="match status" value="1"/>
</dbReference>
<dbReference type="PROSITE" id="PS51004">
    <property type="entry name" value="SEMA"/>
    <property type="match status" value="1"/>
</dbReference>
<evidence type="ECO:0000256" key="10">
    <source>
        <dbReference type="SAM" id="SignalP"/>
    </source>
</evidence>
<protein>
    <submittedName>
        <fullName evidence="13">Semaphorin-5B</fullName>
    </submittedName>
</protein>
<comment type="caution">
    <text evidence="7">Lacks conserved residue(s) required for the propagation of feature annotation.</text>
</comment>
<evidence type="ECO:0000313" key="12">
    <source>
        <dbReference type="Proteomes" id="UP000695000"/>
    </source>
</evidence>
<feature type="region of interest" description="Disordered" evidence="8">
    <location>
        <begin position="915"/>
        <end position="945"/>
    </location>
</feature>
<dbReference type="InterPro" id="IPR001627">
    <property type="entry name" value="Semap_dom"/>
</dbReference>
<dbReference type="SUPFAM" id="SSF82895">
    <property type="entry name" value="TSP-1 type 1 repeat"/>
    <property type="match status" value="4"/>
</dbReference>
<dbReference type="InterPro" id="IPR027231">
    <property type="entry name" value="Semaphorin"/>
</dbReference>
<evidence type="ECO:0000259" key="11">
    <source>
        <dbReference type="PROSITE" id="PS51004"/>
    </source>
</evidence>
<keyword evidence="6" id="KW-0325">Glycoprotein</keyword>
<sequence length="983" mass="110260">MITSVMDKVFIAFCACFTLGASTGSHPKSDFRHISYQDLQLSVDAFAQDGITTYSQLLFDVARNQVLVGARDALFRLSLPHLHLLENATWPSTEKKTAMCLNKGQSEDNCHNYIKVLLTNGKRILACGTESFSPSCTWREIENITAVVETVDGIARSPYNPLSNITALLTEDGEYYFGGPTDFSGSDFAIYRSIGGPAMRTQQYNSLWINEPHFVGSFETDKFVYFIFREAAVEYINCGKIVYSRIARVCKNDAGGQVMLKDNWTTFIKARLNCSITGDYPFYFDEIQSTAYIPGENILYATFTTPVNSIAGSAICAFNLTAINKAFSGPFKYQEHVGSSWNKHYSKNHEHFECKAQPRNKNIIESSKYQLMDSAVEAVTLRPLYDAQLERFTHITVDVLATKQHTSIHVIYVATQEGLIKKLTVMPRTRATCLVEVWNPVPDASVPILGMQYLKETNSVYVGTQDRLMRIPAHHCGRHVSKRSCQNAMDPYCGWHKLKDACTVAPYSDPSEDYWEQLAMTCPQLDAPVDGGWSSWSEWFPCAHRATSDPDSNDKCLCQIRHCNNPSARNGGKSCMGDSVSVTNCTVHGGWTAWSAWSECSATCGLAVKTRTRTCTNPAPVHRGRVCVGQDHSEVLCTGNPPCPVATPTPQDGGWSNWEPWSGCSSCGGGFRKRARRCNNPPPLSGGLVCVGTNVEYETCYTPCAEQKKVNFFIQNYTNANNEFVQIKYKYVCRAPVQNSSLIKFTQERVCKSRHCDEETARWGPWSEWNTCSVTCGIGFQFKERICEGRGECVGQTSQKRHCEMPPCNSIFGWEEWTNWSDCDENSKQYRTRRCRNITTDSTTCQGSSKETRMCSEEEMNNEINIGSLNTASLSAPIVEYVVCVILGILFGLLVSFLCYHYFIKRRKPQLPSSPHYMTAKSNQYTSVPLRDKPPKRQGASSSNILNVTANNGTMKSLKFDYDTIKRNSNSLNNGLFDDKFYE</sequence>
<evidence type="ECO:0000256" key="2">
    <source>
        <dbReference type="ARBA" id="ARBA00022782"/>
    </source>
</evidence>
<keyword evidence="2" id="KW-0221">Differentiation</keyword>
<evidence type="ECO:0000256" key="5">
    <source>
        <dbReference type="ARBA" id="ARBA00023157"/>
    </source>
</evidence>
<dbReference type="Pfam" id="PF00090">
    <property type="entry name" value="TSP_1"/>
    <property type="match status" value="4"/>
</dbReference>
<evidence type="ECO:0000256" key="8">
    <source>
        <dbReference type="SAM" id="MobiDB-lite"/>
    </source>
</evidence>
<evidence type="ECO:0000256" key="3">
    <source>
        <dbReference type="ARBA" id="ARBA00022902"/>
    </source>
</evidence>
<evidence type="ECO:0000313" key="13">
    <source>
        <dbReference type="RefSeq" id="XP_017769156.1"/>
    </source>
</evidence>
<reference evidence="13" key="1">
    <citation type="submission" date="2025-08" db="UniProtKB">
        <authorList>
            <consortium name="RefSeq"/>
        </authorList>
    </citation>
    <scope>IDENTIFICATION</scope>
    <source>
        <tissue evidence="13">Whole Larva</tissue>
    </source>
</reference>
<name>A0ABM1M3K6_NICVS</name>
<dbReference type="GeneID" id="108557223"/>
<dbReference type="Proteomes" id="UP000695000">
    <property type="component" value="Unplaced"/>
</dbReference>
<keyword evidence="5" id="KW-1015">Disulfide bond</keyword>
<feature type="transmembrane region" description="Helical" evidence="9">
    <location>
        <begin position="878"/>
        <end position="903"/>
    </location>
</feature>
<dbReference type="PRINTS" id="PR01705">
    <property type="entry name" value="TSP1REPEAT"/>
</dbReference>
<keyword evidence="4 9" id="KW-0472">Membrane</keyword>
<evidence type="ECO:0000256" key="6">
    <source>
        <dbReference type="ARBA" id="ARBA00023180"/>
    </source>
</evidence>
<feature type="domain" description="Sema" evidence="11">
    <location>
        <begin position="31"/>
        <end position="473"/>
    </location>
</feature>